<keyword evidence="1" id="KW-0472">Membrane</keyword>
<keyword evidence="1" id="KW-1133">Transmembrane helix</keyword>
<proteinExistence type="predicted"/>
<protein>
    <submittedName>
        <fullName evidence="2">Uncharacterized protein</fullName>
    </submittedName>
</protein>
<evidence type="ECO:0000256" key="1">
    <source>
        <dbReference type="SAM" id="Phobius"/>
    </source>
</evidence>
<feature type="transmembrane region" description="Helical" evidence="1">
    <location>
        <begin position="21"/>
        <end position="38"/>
    </location>
</feature>
<dbReference type="EMBL" id="MN739534">
    <property type="protein sequence ID" value="QHT11398.1"/>
    <property type="molecule type" value="Genomic_DNA"/>
</dbReference>
<organism evidence="2">
    <name type="scientific">viral metagenome</name>
    <dbReference type="NCBI Taxonomy" id="1070528"/>
    <lineage>
        <taxon>unclassified sequences</taxon>
        <taxon>metagenomes</taxon>
        <taxon>organismal metagenomes</taxon>
    </lineage>
</organism>
<sequence length="39" mass="4579">MDGFINITSANNIKKTTIDTKFIFFITNCFNILNIIYYL</sequence>
<reference evidence="2" key="1">
    <citation type="journal article" date="2020" name="Nature">
        <title>Giant virus diversity and host interactions through global metagenomics.</title>
        <authorList>
            <person name="Schulz F."/>
            <person name="Roux S."/>
            <person name="Paez-Espino D."/>
            <person name="Jungbluth S."/>
            <person name="Walsh D.A."/>
            <person name="Denef V.J."/>
            <person name="McMahon K.D."/>
            <person name="Konstantinidis K.T."/>
            <person name="Eloe-Fadrosh E.A."/>
            <person name="Kyrpides N.C."/>
            <person name="Woyke T."/>
        </authorList>
    </citation>
    <scope>NUCLEOTIDE SEQUENCE</scope>
    <source>
        <strain evidence="2">GVMAG-M-3300023174-116</strain>
    </source>
</reference>
<name>A0A6C0D3M0_9ZZZZ</name>
<keyword evidence="1" id="KW-0812">Transmembrane</keyword>
<accession>A0A6C0D3M0</accession>
<dbReference type="AlphaFoldDB" id="A0A6C0D3M0"/>
<evidence type="ECO:0000313" key="2">
    <source>
        <dbReference type="EMBL" id="QHT11398.1"/>
    </source>
</evidence>